<feature type="non-terminal residue" evidence="5">
    <location>
        <position position="1"/>
    </location>
</feature>
<dbReference type="AlphaFoldDB" id="A0AAV2PP69"/>
<protein>
    <recommendedName>
        <fullName evidence="4">Lipoxygenase domain-containing protein</fullName>
    </recommendedName>
</protein>
<evidence type="ECO:0000313" key="6">
    <source>
        <dbReference type="Proteomes" id="UP001497623"/>
    </source>
</evidence>
<proteinExistence type="predicted"/>
<dbReference type="GO" id="GO:0034440">
    <property type="term" value="P:lipid oxidation"/>
    <property type="evidence" value="ECO:0007669"/>
    <property type="project" value="InterPro"/>
</dbReference>
<feature type="non-terminal residue" evidence="5">
    <location>
        <position position="147"/>
    </location>
</feature>
<comment type="caution">
    <text evidence="5">The sequence shown here is derived from an EMBL/GenBank/DDBJ whole genome shotgun (WGS) entry which is preliminary data.</text>
</comment>
<dbReference type="Gene3D" id="1.20.245.10">
    <property type="entry name" value="Lipoxygenase-1, Domain 5"/>
    <property type="match status" value="1"/>
</dbReference>
<name>A0AAV2PP69_MEGNR</name>
<organism evidence="5 6">
    <name type="scientific">Meganyctiphanes norvegica</name>
    <name type="common">Northern krill</name>
    <name type="synonym">Thysanopoda norvegica</name>
    <dbReference type="NCBI Taxonomy" id="48144"/>
    <lineage>
        <taxon>Eukaryota</taxon>
        <taxon>Metazoa</taxon>
        <taxon>Ecdysozoa</taxon>
        <taxon>Arthropoda</taxon>
        <taxon>Crustacea</taxon>
        <taxon>Multicrustacea</taxon>
        <taxon>Malacostraca</taxon>
        <taxon>Eumalacostraca</taxon>
        <taxon>Eucarida</taxon>
        <taxon>Euphausiacea</taxon>
        <taxon>Euphausiidae</taxon>
        <taxon>Meganyctiphanes</taxon>
    </lineage>
</organism>
<keyword evidence="6" id="KW-1185">Reference proteome</keyword>
<dbReference type="SUPFAM" id="SSF48484">
    <property type="entry name" value="Lipoxigenase"/>
    <property type="match status" value="1"/>
</dbReference>
<evidence type="ECO:0000256" key="2">
    <source>
        <dbReference type="ARBA" id="ARBA00022964"/>
    </source>
</evidence>
<keyword evidence="2" id="KW-0223">Dioxygenase</keyword>
<dbReference type="Pfam" id="PF00305">
    <property type="entry name" value="Lipoxygenase"/>
    <property type="match status" value="1"/>
</dbReference>
<evidence type="ECO:0000259" key="4">
    <source>
        <dbReference type="PROSITE" id="PS51393"/>
    </source>
</evidence>
<evidence type="ECO:0000256" key="3">
    <source>
        <dbReference type="ARBA" id="ARBA00023002"/>
    </source>
</evidence>
<gene>
    <name evidence="5" type="ORF">MNOR_LOCUS1648</name>
</gene>
<feature type="domain" description="Lipoxygenase" evidence="4">
    <location>
        <begin position="1"/>
        <end position="147"/>
    </location>
</feature>
<dbReference type="GO" id="GO:0046872">
    <property type="term" value="F:metal ion binding"/>
    <property type="evidence" value="ECO:0007669"/>
    <property type="project" value="UniProtKB-KW"/>
</dbReference>
<dbReference type="Proteomes" id="UP001497623">
    <property type="component" value="Unassembled WGS sequence"/>
</dbReference>
<dbReference type="EMBL" id="CAXKWB010000450">
    <property type="protein sequence ID" value="CAL4060893.1"/>
    <property type="molecule type" value="Genomic_DNA"/>
</dbReference>
<keyword evidence="1" id="KW-0479">Metal-binding</keyword>
<keyword evidence="3" id="KW-0560">Oxidoreductase</keyword>
<dbReference type="PROSITE" id="PS51393">
    <property type="entry name" value="LIPOXYGENASE_3"/>
    <property type="match status" value="1"/>
</dbReference>
<dbReference type="InterPro" id="IPR000907">
    <property type="entry name" value="LipOase"/>
</dbReference>
<sequence length="147" mass="16030">AGDDQTVCGDEELHSWRLELARGHTEGGVGLQGLPGGDVNGFARVEEVVDMVTFVISTCSLGHAAANFQQFSQYSFIPNYPGIMMDPLPKEKKEYSEDDIRSLLPDKSTSLDIMVITRLLSMGATKSLGDFDVPYLYTPQGIKAALE</sequence>
<evidence type="ECO:0000313" key="5">
    <source>
        <dbReference type="EMBL" id="CAL4060893.1"/>
    </source>
</evidence>
<dbReference type="InterPro" id="IPR036226">
    <property type="entry name" value="LipOase_C_sf"/>
</dbReference>
<evidence type="ECO:0000256" key="1">
    <source>
        <dbReference type="ARBA" id="ARBA00022723"/>
    </source>
</evidence>
<accession>A0AAV2PP69</accession>
<dbReference type="GO" id="GO:0016702">
    <property type="term" value="F:oxidoreductase activity, acting on single donors with incorporation of molecular oxygen, incorporation of two atoms of oxygen"/>
    <property type="evidence" value="ECO:0007669"/>
    <property type="project" value="InterPro"/>
</dbReference>
<dbReference type="InterPro" id="IPR013819">
    <property type="entry name" value="LipOase_C"/>
</dbReference>
<dbReference type="PANTHER" id="PTHR11771">
    <property type="entry name" value="LIPOXYGENASE"/>
    <property type="match status" value="1"/>
</dbReference>
<reference evidence="5 6" key="1">
    <citation type="submission" date="2024-05" db="EMBL/GenBank/DDBJ databases">
        <authorList>
            <person name="Wallberg A."/>
        </authorList>
    </citation>
    <scope>NUCLEOTIDE SEQUENCE [LARGE SCALE GENOMIC DNA]</scope>
</reference>